<dbReference type="Proteomes" id="UP000054359">
    <property type="component" value="Unassembled WGS sequence"/>
</dbReference>
<accession>A0A087UB29</accession>
<protein>
    <submittedName>
        <fullName evidence="1">Uncharacterized protein</fullName>
    </submittedName>
</protein>
<organism evidence="1 2">
    <name type="scientific">Stegodyphus mimosarum</name>
    <name type="common">African social velvet spider</name>
    <dbReference type="NCBI Taxonomy" id="407821"/>
    <lineage>
        <taxon>Eukaryota</taxon>
        <taxon>Metazoa</taxon>
        <taxon>Ecdysozoa</taxon>
        <taxon>Arthropoda</taxon>
        <taxon>Chelicerata</taxon>
        <taxon>Arachnida</taxon>
        <taxon>Araneae</taxon>
        <taxon>Araneomorphae</taxon>
        <taxon>Entelegynae</taxon>
        <taxon>Eresoidea</taxon>
        <taxon>Eresidae</taxon>
        <taxon>Stegodyphus</taxon>
    </lineage>
</organism>
<feature type="non-terminal residue" evidence="1">
    <location>
        <position position="170"/>
    </location>
</feature>
<evidence type="ECO:0000313" key="2">
    <source>
        <dbReference type="Proteomes" id="UP000054359"/>
    </source>
</evidence>
<dbReference type="EMBL" id="KK119061">
    <property type="protein sequence ID" value="KFM74568.1"/>
    <property type="molecule type" value="Genomic_DNA"/>
</dbReference>
<name>A0A087UB29_STEMI</name>
<dbReference type="OrthoDB" id="5978002at2759"/>
<evidence type="ECO:0000313" key="1">
    <source>
        <dbReference type="EMBL" id="KFM74568.1"/>
    </source>
</evidence>
<keyword evidence="2" id="KW-1185">Reference proteome</keyword>
<reference evidence="1 2" key="1">
    <citation type="submission" date="2013-11" db="EMBL/GenBank/DDBJ databases">
        <title>Genome sequencing of Stegodyphus mimosarum.</title>
        <authorList>
            <person name="Bechsgaard J."/>
        </authorList>
    </citation>
    <scope>NUCLEOTIDE SEQUENCE [LARGE SCALE GENOMIC DNA]</scope>
</reference>
<dbReference type="AlphaFoldDB" id="A0A087UB29"/>
<sequence length="170" mass="19545">MFASNGCSNPTSAQNNMWSQMRYNSEKKNNQEYMSHSTIVDSDSMGFTEKASQSQHLGPNFCFNSFEHENSDMPTLNYHNKIHQVSRHPRQVFLQPEGNICSYEDLENFSTLQKPQNPDNDLFNEPDFRFSDLDANTMCDSVDQQCFWTQDFGKQVSEALNMATSVASWP</sequence>
<proteinExistence type="predicted"/>
<gene>
    <name evidence="1" type="ORF">X975_11449</name>
</gene>